<feature type="region of interest" description="Disordered" evidence="1">
    <location>
        <begin position="310"/>
        <end position="332"/>
    </location>
</feature>
<comment type="caution">
    <text evidence="2">The sequence shown here is derived from an EMBL/GenBank/DDBJ whole genome shotgun (WGS) entry which is preliminary data.</text>
</comment>
<name>A0A9Q3CUW8_9BASI</name>
<accession>A0A9Q3CUW8</accession>
<organism evidence="2 3">
    <name type="scientific">Austropuccinia psidii MF-1</name>
    <dbReference type="NCBI Taxonomy" id="1389203"/>
    <lineage>
        <taxon>Eukaryota</taxon>
        <taxon>Fungi</taxon>
        <taxon>Dikarya</taxon>
        <taxon>Basidiomycota</taxon>
        <taxon>Pucciniomycotina</taxon>
        <taxon>Pucciniomycetes</taxon>
        <taxon>Pucciniales</taxon>
        <taxon>Sphaerophragmiaceae</taxon>
        <taxon>Austropuccinia</taxon>
    </lineage>
</organism>
<protein>
    <submittedName>
        <fullName evidence="2">Uncharacterized protein</fullName>
    </submittedName>
</protein>
<feature type="compositionally biased region" description="Polar residues" evidence="1">
    <location>
        <begin position="322"/>
        <end position="332"/>
    </location>
</feature>
<gene>
    <name evidence="2" type="ORF">O181_029705</name>
</gene>
<keyword evidence="3" id="KW-1185">Reference proteome</keyword>
<proteinExistence type="predicted"/>
<dbReference type="Proteomes" id="UP000765509">
    <property type="component" value="Unassembled WGS sequence"/>
</dbReference>
<evidence type="ECO:0000313" key="3">
    <source>
        <dbReference type="Proteomes" id="UP000765509"/>
    </source>
</evidence>
<sequence>MVDYIVDSITLLHTTFIRLYLLITSYSVRYWHTNSVPDILEENYIPLETQSQANIPVTPSEPVVPKGKGKRQSEGLITAKRWTPIATQRNKKPQNSASIQGKQNLTAFTGNITIINPALTSKGKFPKAEDNRFVQGTVKENLASKGTSQKTEEACPEPEDLEEDTFDTAVDGKTLREIIPTLPFTFQFNRNLKQEDWKDMDQALQLHQLLKDLFQWSMENKRFNLASHWAELGTSFQPYDNHHRFESHQAVQTHGGEGKQNKGESSHYPSYRRTADPDSAYSDNFRLARRRPNQLSSGFTPLINKKISGQESPFFTIPGSFQEKTGIQGQKQ</sequence>
<feature type="compositionally biased region" description="Basic and acidic residues" evidence="1">
    <location>
        <begin position="256"/>
        <end position="265"/>
    </location>
</feature>
<reference evidence="2" key="1">
    <citation type="submission" date="2021-03" db="EMBL/GenBank/DDBJ databases">
        <title>Draft genome sequence of rust myrtle Austropuccinia psidii MF-1, a brazilian biotype.</title>
        <authorList>
            <person name="Quecine M.C."/>
            <person name="Pachon D.M.R."/>
            <person name="Bonatelli M.L."/>
            <person name="Correr F.H."/>
            <person name="Franceschini L.M."/>
            <person name="Leite T.F."/>
            <person name="Margarido G.R.A."/>
            <person name="Almeida C.A."/>
            <person name="Ferrarezi J.A."/>
            <person name="Labate C.A."/>
        </authorList>
    </citation>
    <scope>NUCLEOTIDE SEQUENCE</scope>
    <source>
        <strain evidence="2">MF-1</strain>
    </source>
</reference>
<evidence type="ECO:0000313" key="2">
    <source>
        <dbReference type="EMBL" id="MBW0489990.1"/>
    </source>
</evidence>
<dbReference type="EMBL" id="AVOT02010356">
    <property type="protein sequence ID" value="MBW0489990.1"/>
    <property type="molecule type" value="Genomic_DNA"/>
</dbReference>
<feature type="region of interest" description="Disordered" evidence="1">
    <location>
        <begin position="247"/>
        <end position="280"/>
    </location>
</feature>
<evidence type="ECO:0000256" key="1">
    <source>
        <dbReference type="SAM" id="MobiDB-lite"/>
    </source>
</evidence>
<dbReference type="AlphaFoldDB" id="A0A9Q3CUW8"/>